<dbReference type="RefSeq" id="WP_203917569.1">
    <property type="nucleotide sequence ID" value="NZ_BONZ01000018.1"/>
</dbReference>
<dbReference type="AlphaFoldDB" id="A0A8J3QMT3"/>
<dbReference type="Proteomes" id="UP000642748">
    <property type="component" value="Unassembled WGS sequence"/>
</dbReference>
<name>A0A8J3QMT3_9ACTN</name>
<sequence length="370" mass="39636">MAKLEELLVRGLTATPRPLYSGAVGIIQVRGQVEQFATVGHTAAYADTSGTPISPEFSRPVTEETIFDLASITKLFVTTTVLTLVEEGVLSLDEPVATWLPSFGTGERTQVTLRRLVTHTSGLPALLSLWKDWPDRQSRFDAILNAPLVRTPGTGFEYSDIGYLTVGLLAERVTGRTLPELVRDRVTGPLGMVDTGYLPPAAKLDRIAATEYEPDEHRGMVRGEVHDENSWSLGGAVGHAGIFGTAGELVRLAEMLRCYGALDGVRVLREETVDQMTRDQLPAGVDPGFRHGLGLRIDDPSFMGPLAGGGAFGHTGFTGTSLVVDRDRELVVVLLTNRVHPSREQADIGPLRRDVAAVGAETTTGAGAGS</sequence>
<evidence type="ECO:0000313" key="4">
    <source>
        <dbReference type="Proteomes" id="UP000642748"/>
    </source>
</evidence>
<dbReference type="SUPFAM" id="SSF56601">
    <property type="entry name" value="beta-lactamase/transpeptidase-like"/>
    <property type="match status" value="1"/>
</dbReference>
<dbReference type="GO" id="GO:0016787">
    <property type="term" value="F:hydrolase activity"/>
    <property type="evidence" value="ECO:0007669"/>
    <property type="project" value="UniProtKB-KW"/>
</dbReference>
<gene>
    <name evidence="3" type="ORF">Raf01_20650</name>
</gene>
<keyword evidence="4" id="KW-1185">Reference proteome</keyword>
<comment type="caution">
    <text evidence="3">The sequence shown here is derived from an EMBL/GenBank/DDBJ whole genome shotgun (WGS) entry which is preliminary data.</text>
</comment>
<keyword evidence="1" id="KW-0378">Hydrolase</keyword>
<dbReference type="Pfam" id="PF00144">
    <property type="entry name" value="Beta-lactamase"/>
    <property type="match status" value="1"/>
</dbReference>
<dbReference type="InterPro" id="IPR050789">
    <property type="entry name" value="Diverse_Enzym_Activities"/>
</dbReference>
<organism evidence="3 4">
    <name type="scientific">Rugosimonospora africana</name>
    <dbReference type="NCBI Taxonomy" id="556532"/>
    <lineage>
        <taxon>Bacteria</taxon>
        <taxon>Bacillati</taxon>
        <taxon>Actinomycetota</taxon>
        <taxon>Actinomycetes</taxon>
        <taxon>Micromonosporales</taxon>
        <taxon>Micromonosporaceae</taxon>
        <taxon>Rugosimonospora</taxon>
    </lineage>
</organism>
<dbReference type="InterPro" id="IPR001466">
    <property type="entry name" value="Beta-lactam-related"/>
</dbReference>
<dbReference type="Gene3D" id="3.40.710.10">
    <property type="entry name" value="DD-peptidase/beta-lactamase superfamily"/>
    <property type="match status" value="1"/>
</dbReference>
<dbReference type="PANTHER" id="PTHR43283:SF11">
    <property type="entry name" value="BETA-LACTAMASE-RELATED DOMAIN-CONTAINING PROTEIN"/>
    <property type="match status" value="1"/>
</dbReference>
<reference evidence="3" key="1">
    <citation type="submission" date="2021-01" db="EMBL/GenBank/DDBJ databases">
        <title>Whole genome shotgun sequence of Rugosimonospora africana NBRC 104875.</title>
        <authorList>
            <person name="Komaki H."/>
            <person name="Tamura T."/>
        </authorList>
    </citation>
    <scope>NUCLEOTIDE SEQUENCE</scope>
    <source>
        <strain evidence="3">NBRC 104875</strain>
    </source>
</reference>
<dbReference type="PANTHER" id="PTHR43283">
    <property type="entry name" value="BETA-LACTAMASE-RELATED"/>
    <property type="match status" value="1"/>
</dbReference>
<feature type="domain" description="Beta-lactamase-related" evidence="2">
    <location>
        <begin position="52"/>
        <end position="356"/>
    </location>
</feature>
<proteinExistence type="predicted"/>
<evidence type="ECO:0000313" key="3">
    <source>
        <dbReference type="EMBL" id="GIH13893.1"/>
    </source>
</evidence>
<dbReference type="EMBL" id="BONZ01000018">
    <property type="protein sequence ID" value="GIH13893.1"/>
    <property type="molecule type" value="Genomic_DNA"/>
</dbReference>
<accession>A0A8J3QMT3</accession>
<evidence type="ECO:0000256" key="1">
    <source>
        <dbReference type="ARBA" id="ARBA00022801"/>
    </source>
</evidence>
<evidence type="ECO:0000259" key="2">
    <source>
        <dbReference type="Pfam" id="PF00144"/>
    </source>
</evidence>
<dbReference type="InterPro" id="IPR012338">
    <property type="entry name" value="Beta-lactam/transpept-like"/>
</dbReference>
<protein>
    <recommendedName>
        <fullName evidence="2">Beta-lactamase-related domain-containing protein</fullName>
    </recommendedName>
</protein>